<feature type="transmembrane region" description="Helical" evidence="5">
    <location>
        <begin position="272"/>
        <end position="293"/>
    </location>
</feature>
<protein>
    <submittedName>
        <fullName evidence="7">EamA domain-containing membrane protein RarD</fullName>
    </submittedName>
</protein>
<comment type="caution">
    <text evidence="7">The sequence shown here is derived from an EMBL/GenBank/DDBJ whole genome shotgun (WGS) entry which is preliminary data.</text>
</comment>
<dbReference type="PANTHER" id="PTHR32322:SF9">
    <property type="entry name" value="AMINO-ACID METABOLITE EFFLUX PUMP-RELATED"/>
    <property type="match status" value="1"/>
</dbReference>
<dbReference type="Pfam" id="PF00892">
    <property type="entry name" value="EamA"/>
    <property type="match status" value="2"/>
</dbReference>
<feature type="domain" description="EamA" evidence="6">
    <location>
        <begin position="155"/>
        <end position="287"/>
    </location>
</feature>
<evidence type="ECO:0000256" key="5">
    <source>
        <dbReference type="SAM" id="Phobius"/>
    </source>
</evidence>
<feature type="transmembrane region" description="Helical" evidence="5">
    <location>
        <begin position="185"/>
        <end position="206"/>
    </location>
</feature>
<keyword evidence="8" id="KW-1185">Reference proteome</keyword>
<dbReference type="GO" id="GO:0016020">
    <property type="term" value="C:membrane"/>
    <property type="evidence" value="ECO:0007669"/>
    <property type="project" value="UniProtKB-SubCell"/>
</dbReference>
<feature type="transmembrane region" description="Helical" evidence="5">
    <location>
        <begin position="126"/>
        <end position="143"/>
    </location>
</feature>
<gene>
    <name evidence="7" type="ORF">EV685_3309</name>
</gene>
<feature type="transmembrane region" description="Helical" evidence="5">
    <location>
        <begin position="73"/>
        <end position="93"/>
    </location>
</feature>
<evidence type="ECO:0000256" key="2">
    <source>
        <dbReference type="ARBA" id="ARBA00022692"/>
    </source>
</evidence>
<dbReference type="SUPFAM" id="SSF103481">
    <property type="entry name" value="Multidrug resistance efflux transporter EmrE"/>
    <property type="match status" value="2"/>
</dbReference>
<evidence type="ECO:0000313" key="7">
    <source>
        <dbReference type="EMBL" id="RZS52120.1"/>
    </source>
</evidence>
<evidence type="ECO:0000313" key="8">
    <source>
        <dbReference type="Proteomes" id="UP000293433"/>
    </source>
</evidence>
<proteinExistence type="predicted"/>
<name>A0A4V2EVD6_9BURK</name>
<evidence type="ECO:0000256" key="1">
    <source>
        <dbReference type="ARBA" id="ARBA00004141"/>
    </source>
</evidence>
<dbReference type="InterPro" id="IPR050638">
    <property type="entry name" value="AA-Vitamin_Transporters"/>
</dbReference>
<dbReference type="PANTHER" id="PTHR32322">
    <property type="entry name" value="INNER MEMBRANE TRANSPORTER"/>
    <property type="match status" value="1"/>
</dbReference>
<dbReference type="AlphaFoldDB" id="A0A4V2EVD6"/>
<feature type="transmembrane region" description="Helical" evidence="5">
    <location>
        <begin position="42"/>
        <end position="61"/>
    </location>
</feature>
<organism evidence="7 8">
    <name type="scientific">Sphaerotilus mobilis</name>
    <dbReference type="NCBI Taxonomy" id="47994"/>
    <lineage>
        <taxon>Bacteria</taxon>
        <taxon>Pseudomonadati</taxon>
        <taxon>Pseudomonadota</taxon>
        <taxon>Betaproteobacteria</taxon>
        <taxon>Burkholderiales</taxon>
        <taxon>Sphaerotilaceae</taxon>
        <taxon>Sphaerotilus</taxon>
    </lineage>
</organism>
<dbReference type="InterPro" id="IPR000620">
    <property type="entry name" value="EamA_dom"/>
</dbReference>
<evidence type="ECO:0000259" key="6">
    <source>
        <dbReference type="Pfam" id="PF00892"/>
    </source>
</evidence>
<comment type="subcellular location">
    <subcellularLocation>
        <location evidence="1">Membrane</location>
        <topology evidence="1">Multi-pass membrane protein</topology>
    </subcellularLocation>
</comment>
<feature type="transmembrane region" description="Helical" evidence="5">
    <location>
        <begin position="218"/>
        <end position="235"/>
    </location>
</feature>
<feature type="transmembrane region" description="Helical" evidence="5">
    <location>
        <begin position="155"/>
        <end position="173"/>
    </location>
</feature>
<reference evidence="7 8" key="1">
    <citation type="submission" date="2019-02" db="EMBL/GenBank/DDBJ databases">
        <title>Genomic Encyclopedia of Type Strains, Phase IV (KMG-IV): sequencing the most valuable type-strain genomes for metagenomic binning, comparative biology and taxonomic classification.</title>
        <authorList>
            <person name="Goeker M."/>
        </authorList>
    </citation>
    <scope>NUCLEOTIDE SEQUENCE [LARGE SCALE GENOMIC DNA]</scope>
    <source>
        <strain evidence="7 8">DSM 10617</strain>
    </source>
</reference>
<accession>A0A4V2EVD6</accession>
<sequence length="300" mass="31478">MTAVARMTPRDIAEMVLLAALWGASYLFMRHAAPAFGAVPLIWLRVTLAALVLVPLLCWHGEWAELRREIRPVAVVGILNSGLPFVLIAWATLSVTAGFAAIVNASTPIFTALVGALWLGDRLDRSRSLGLAIGFGGVLMLSADKADFRPGGSGWAVVALMSAALCYGFAANIAKRHLAGVSARVGAGGTQAVSGVLLAPLAWWLWPETPPPTSAWGAAVSLALLCTAAANLLFFRLLGRLGASRTVTVTFMIPVFGSLWGALFLGESVTGAMWRGGAVILLGTALATGILRLRWPAPSR</sequence>
<keyword evidence="4 5" id="KW-0472">Membrane</keyword>
<evidence type="ECO:0000256" key="4">
    <source>
        <dbReference type="ARBA" id="ARBA00023136"/>
    </source>
</evidence>
<dbReference type="InterPro" id="IPR037185">
    <property type="entry name" value="EmrE-like"/>
</dbReference>
<keyword evidence="2 5" id="KW-0812">Transmembrane</keyword>
<dbReference type="EMBL" id="SGWV01000011">
    <property type="protein sequence ID" value="RZS52120.1"/>
    <property type="molecule type" value="Genomic_DNA"/>
</dbReference>
<dbReference type="Proteomes" id="UP000293433">
    <property type="component" value="Unassembled WGS sequence"/>
</dbReference>
<feature type="transmembrane region" description="Helical" evidence="5">
    <location>
        <begin position="99"/>
        <end position="119"/>
    </location>
</feature>
<feature type="transmembrane region" description="Helical" evidence="5">
    <location>
        <begin position="247"/>
        <end position="266"/>
    </location>
</feature>
<feature type="domain" description="EamA" evidence="6">
    <location>
        <begin position="16"/>
        <end position="142"/>
    </location>
</feature>
<keyword evidence="3 5" id="KW-1133">Transmembrane helix</keyword>
<evidence type="ECO:0000256" key="3">
    <source>
        <dbReference type="ARBA" id="ARBA00022989"/>
    </source>
</evidence>